<dbReference type="OrthoDB" id="1440774at2"/>
<keyword evidence="1" id="KW-0732">Signal</keyword>
<protein>
    <submittedName>
        <fullName evidence="2">GLPGLI family protein</fullName>
    </submittedName>
</protein>
<dbReference type="Proteomes" id="UP000295499">
    <property type="component" value="Unassembled WGS sequence"/>
</dbReference>
<keyword evidence="3" id="KW-1185">Reference proteome</keyword>
<dbReference type="Pfam" id="PF09697">
    <property type="entry name" value="Porph_ging"/>
    <property type="match status" value="1"/>
</dbReference>
<reference evidence="2 3" key="1">
    <citation type="submission" date="2019-03" db="EMBL/GenBank/DDBJ databases">
        <title>Genomic Encyclopedia of Archaeal and Bacterial Type Strains, Phase II (KMG-II): from individual species to whole genera.</title>
        <authorList>
            <person name="Goeker M."/>
        </authorList>
    </citation>
    <scope>NUCLEOTIDE SEQUENCE [LARGE SCALE GENOMIC DNA]</scope>
    <source>
        <strain evidence="2 3">DSM 19034</strain>
    </source>
</reference>
<comment type="caution">
    <text evidence="2">The sequence shown here is derived from an EMBL/GenBank/DDBJ whole genome shotgun (WGS) entry which is preliminary data.</text>
</comment>
<dbReference type="AlphaFoldDB" id="A0A4R6IMA3"/>
<organism evidence="2 3">
    <name type="scientific">Pedobacter duraquae</name>
    <dbReference type="NCBI Taxonomy" id="425511"/>
    <lineage>
        <taxon>Bacteria</taxon>
        <taxon>Pseudomonadati</taxon>
        <taxon>Bacteroidota</taxon>
        <taxon>Sphingobacteriia</taxon>
        <taxon>Sphingobacteriales</taxon>
        <taxon>Sphingobacteriaceae</taxon>
        <taxon>Pedobacter</taxon>
    </lineage>
</organism>
<evidence type="ECO:0000313" key="2">
    <source>
        <dbReference type="EMBL" id="TDO23075.1"/>
    </source>
</evidence>
<name>A0A4R6IMA3_9SPHI</name>
<sequence length="314" mass="34902">MKKNSLLTFVVILLQASIATAQKADTVRARVSYTYSIVENTSKPDSTREEQMMLLLGKNASLYTSLDKVVEAEKRKKEMEEMAKQFEQGLIKNIKMSPGKRTTGNDIYIYRNEKKMFTKQRIVNNYLTEDSMPAIDWKLSNDTLTISGLKCQKATAYFKGRDYTVWYCPEIPFSSGPWKLNGLPGLIVQASDLKKEINFKFDGFEVVNASEIKTQMPVAKPQAVIPGQVMVIGGYEGTNLTTASIIELPKDAIKTTEKEINNLKEALRKDPAGFINSSMGGMSGDSKVVFKAAPGSTTVKPATVLNTIELPEKK</sequence>
<dbReference type="EMBL" id="SNWM01000002">
    <property type="protein sequence ID" value="TDO23075.1"/>
    <property type="molecule type" value="Genomic_DNA"/>
</dbReference>
<evidence type="ECO:0000313" key="3">
    <source>
        <dbReference type="Proteomes" id="UP000295499"/>
    </source>
</evidence>
<dbReference type="InterPro" id="IPR005901">
    <property type="entry name" value="GLPGLI"/>
</dbReference>
<evidence type="ECO:0000256" key="1">
    <source>
        <dbReference type="SAM" id="SignalP"/>
    </source>
</evidence>
<dbReference type="NCBIfam" id="TIGR01200">
    <property type="entry name" value="GLPGLI"/>
    <property type="match status" value="1"/>
</dbReference>
<proteinExistence type="predicted"/>
<dbReference type="RefSeq" id="WP_133554956.1">
    <property type="nucleotide sequence ID" value="NZ_SNWM01000002.1"/>
</dbReference>
<feature type="signal peptide" evidence="1">
    <location>
        <begin position="1"/>
        <end position="21"/>
    </location>
</feature>
<accession>A0A4R6IMA3</accession>
<gene>
    <name evidence="2" type="ORF">CLV32_2061</name>
</gene>
<feature type="chain" id="PRO_5020868712" evidence="1">
    <location>
        <begin position="22"/>
        <end position="314"/>
    </location>
</feature>